<dbReference type="RefSeq" id="WP_150620080.1">
    <property type="nucleotide sequence ID" value="NZ_CABPSM010000003.1"/>
</dbReference>
<reference evidence="1 2" key="1">
    <citation type="submission" date="2019-08" db="EMBL/GenBank/DDBJ databases">
        <authorList>
            <person name="Peeters C."/>
        </authorList>
    </citation>
    <scope>NUCLEOTIDE SEQUENCE [LARGE SCALE GENOMIC DNA]</scope>
    <source>
        <strain evidence="1 2">LMG 31112</strain>
    </source>
</reference>
<evidence type="ECO:0000313" key="1">
    <source>
        <dbReference type="EMBL" id="VVD92692.1"/>
    </source>
</evidence>
<sequence>MSAVSLTLTFCELFERDVALRLPFRFGAVTLRHATQAFVRVGVRLPGGHEAVGATAELMVPKWFDKSPELSQAQNTGQLRESLRLARRLALEANAPATAFARFERQYPAQLQAGAALGLNPLVASFGLALIDKAALDGLCRALGISFFDAMQRNVPGLRHTPLAPDLDGFDFDAMLTDLRPMRALALRHTVGMADVLADDGGADLPDDGLPATLDAVVRRYRPREFKIKLGGDAQQDRERLTAIASLLGQHCPDYRVTLDGNEQYAQASTFLAFWRSMERDARLSDLVRRVRYVEQPLARSVALRHPLGPLASAVPMMIDESGETLDAFVAAKALGYRAVSSKSCKGLYKSLINRARCELWNSQAGVRRYFMTAEDLTCQAGLAVQQDLALAALLGVTHIERNGHHYVAGMPGVHEEEQRAFVHRHPALYTWQAGQGAGAMGLRVNEGEIALGDLYGEGFASNAMPDWAALREMPVH</sequence>
<dbReference type="InterPro" id="IPR036849">
    <property type="entry name" value="Enolase-like_C_sf"/>
</dbReference>
<dbReference type="AlphaFoldDB" id="A0A5E4TZN6"/>
<dbReference type="Proteomes" id="UP000343317">
    <property type="component" value="Unassembled WGS sequence"/>
</dbReference>
<name>A0A5E4TZN6_9BURK</name>
<keyword evidence="2" id="KW-1185">Reference proteome</keyword>
<evidence type="ECO:0000313" key="2">
    <source>
        <dbReference type="Proteomes" id="UP000343317"/>
    </source>
</evidence>
<organism evidence="1 2">
    <name type="scientific">Pandoraea horticolens</name>
    <dbReference type="NCBI Taxonomy" id="2508298"/>
    <lineage>
        <taxon>Bacteria</taxon>
        <taxon>Pseudomonadati</taxon>
        <taxon>Pseudomonadota</taxon>
        <taxon>Betaproteobacteria</taxon>
        <taxon>Burkholderiales</taxon>
        <taxon>Burkholderiaceae</taxon>
        <taxon>Pandoraea</taxon>
    </lineage>
</organism>
<gene>
    <name evidence="1" type="ORF">PHO31112_01702</name>
</gene>
<accession>A0A5E4TZN6</accession>
<dbReference type="SUPFAM" id="SSF51604">
    <property type="entry name" value="Enolase C-terminal domain-like"/>
    <property type="match status" value="1"/>
</dbReference>
<dbReference type="Gene3D" id="3.20.20.120">
    <property type="entry name" value="Enolase-like C-terminal domain"/>
    <property type="match status" value="1"/>
</dbReference>
<dbReference type="EMBL" id="CABPSM010000003">
    <property type="protein sequence ID" value="VVD92692.1"/>
    <property type="molecule type" value="Genomic_DNA"/>
</dbReference>
<proteinExistence type="predicted"/>
<protein>
    <submittedName>
        <fullName evidence="1">Mandelate racemase</fullName>
    </submittedName>
</protein>